<evidence type="ECO:0000313" key="1">
    <source>
        <dbReference type="EMBL" id="PPR92713.1"/>
    </source>
</evidence>
<name>A0A2P5WNQ9_GOSBA</name>
<reference evidence="1 2" key="1">
    <citation type="submission" date="2015-01" db="EMBL/GenBank/DDBJ databases">
        <title>Genome of allotetraploid Gossypium barbadense reveals genomic plasticity and fiber elongation in cotton evolution.</title>
        <authorList>
            <person name="Chen X."/>
            <person name="Liu X."/>
            <person name="Zhao B."/>
            <person name="Zheng H."/>
            <person name="Hu Y."/>
            <person name="Lu G."/>
            <person name="Yang C."/>
            <person name="Chen J."/>
            <person name="Shan C."/>
            <person name="Zhang L."/>
            <person name="Zhou Y."/>
            <person name="Wang L."/>
            <person name="Guo W."/>
            <person name="Bai Y."/>
            <person name="Ruan J."/>
            <person name="Shangguan X."/>
            <person name="Mao Y."/>
            <person name="Jiang J."/>
            <person name="Zhu Y."/>
            <person name="Lei J."/>
            <person name="Kang H."/>
            <person name="Chen S."/>
            <person name="He X."/>
            <person name="Wang R."/>
            <person name="Wang Y."/>
            <person name="Chen J."/>
            <person name="Wang L."/>
            <person name="Yu S."/>
            <person name="Wang B."/>
            <person name="Wei J."/>
            <person name="Song S."/>
            <person name="Lu X."/>
            <person name="Gao Z."/>
            <person name="Gu W."/>
            <person name="Deng X."/>
            <person name="Ma D."/>
            <person name="Wang S."/>
            <person name="Liang W."/>
            <person name="Fang L."/>
            <person name="Cai C."/>
            <person name="Zhu X."/>
            <person name="Zhou B."/>
            <person name="Zhang Y."/>
            <person name="Chen Z."/>
            <person name="Xu S."/>
            <person name="Zhu R."/>
            <person name="Wang S."/>
            <person name="Zhang T."/>
            <person name="Zhao G."/>
        </authorList>
    </citation>
    <scope>NUCLEOTIDE SEQUENCE [LARGE SCALE GENOMIC DNA]</scope>
    <source>
        <strain evidence="2">cv. Xinhai21</strain>
        <tissue evidence="1">Leaf</tissue>
    </source>
</reference>
<dbReference type="AlphaFoldDB" id="A0A2P5WNQ9"/>
<dbReference type="GO" id="GO:0000712">
    <property type="term" value="P:resolution of meiotic recombination intermediates"/>
    <property type="evidence" value="ECO:0007669"/>
    <property type="project" value="TreeGrafter"/>
</dbReference>
<dbReference type="Proteomes" id="UP000239757">
    <property type="component" value="Unassembled WGS sequence"/>
</dbReference>
<evidence type="ECO:0000313" key="2">
    <source>
        <dbReference type="Proteomes" id="UP000239757"/>
    </source>
</evidence>
<accession>A0A2P5WNQ9</accession>
<dbReference type="InterPro" id="IPR038824">
    <property type="entry name" value="SHOC1-like"/>
</dbReference>
<dbReference type="PANTHER" id="PTHR35764">
    <property type="entry name" value="PROTEIN SHORTAGE IN CHIASMATA 1"/>
    <property type="match status" value="1"/>
</dbReference>
<organism evidence="1 2">
    <name type="scientific">Gossypium barbadense</name>
    <name type="common">Sea Island cotton</name>
    <name type="synonym">Hibiscus barbadensis</name>
    <dbReference type="NCBI Taxonomy" id="3634"/>
    <lineage>
        <taxon>Eukaryota</taxon>
        <taxon>Viridiplantae</taxon>
        <taxon>Streptophyta</taxon>
        <taxon>Embryophyta</taxon>
        <taxon>Tracheophyta</taxon>
        <taxon>Spermatophyta</taxon>
        <taxon>Magnoliopsida</taxon>
        <taxon>eudicotyledons</taxon>
        <taxon>Gunneridae</taxon>
        <taxon>Pentapetalae</taxon>
        <taxon>rosids</taxon>
        <taxon>malvids</taxon>
        <taxon>Malvales</taxon>
        <taxon>Malvaceae</taxon>
        <taxon>Malvoideae</taxon>
        <taxon>Gossypium</taxon>
    </lineage>
</organism>
<protein>
    <submittedName>
        <fullName evidence="1">Uncharacterized protein</fullName>
    </submittedName>
</protein>
<gene>
    <name evidence="1" type="ORF">GOBAR_AA27958</name>
</gene>
<dbReference type="EMBL" id="KZ666981">
    <property type="protein sequence ID" value="PPR92713.1"/>
    <property type="molecule type" value="Genomic_DNA"/>
</dbReference>
<proteinExistence type="predicted"/>
<dbReference type="PANTHER" id="PTHR35764:SF1">
    <property type="entry name" value="PROTEIN SHORTAGE IN CHIASMATA 1"/>
    <property type="match status" value="1"/>
</dbReference>
<sequence length="156" mass="17811">MRTRFLNVDYLSVFQSPVETLSFLNLPPPHFPPHTSNFSNDLLHFDSFLNLPLQTERLPIDAALSNFLLEAIPPFIDVNIRDFKYIRLSSGNASAKFSAEEDNVTCGADKDVQRLDVILFETPELDTFLDNAYFSEKEIKTFSGISEIVNSKNNRY</sequence>
<dbReference type="OrthoDB" id="2018152at2759"/>